<reference evidence="2 3" key="1">
    <citation type="submission" date="2016-10" db="EMBL/GenBank/DDBJ databases">
        <authorList>
            <person name="de Groot N.N."/>
        </authorList>
    </citation>
    <scope>NUCLEOTIDE SEQUENCE [LARGE SCALE GENOMIC DNA]</scope>
    <source>
        <strain evidence="2 3">DSM 6059</strain>
    </source>
</reference>
<dbReference type="EMBL" id="FOLO01000087">
    <property type="protein sequence ID" value="SFD69252.1"/>
    <property type="molecule type" value="Genomic_DNA"/>
</dbReference>
<keyword evidence="3" id="KW-1185">Reference proteome</keyword>
<dbReference type="AlphaFoldDB" id="A0A1I1UEH6"/>
<protein>
    <submittedName>
        <fullName evidence="2">Uncharacterized protein</fullName>
    </submittedName>
</protein>
<dbReference type="STRING" id="1123010.SAMN02745724_05213"/>
<feature type="chain" id="PRO_5011441094" evidence="1">
    <location>
        <begin position="23"/>
        <end position="293"/>
    </location>
</feature>
<organism evidence="2 3">
    <name type="scientific">Pseudoalteromonas denitrificans DSM 6059</name>
    <dbReference type="NCBI Taxonomy" id="1123010"/>
    <lineage>
        <taxon>Bacteria</taxon>
        <taxon>Pseudomonadati</taxon>
        <taxon>Pseudomonadota</taxon>
        <taxon>Gammaproteobacteria</taxon>
        <taxon>Alteromonadales</taxon>
        <taxon>Pseudoalteromonadaceae</taxon>
        <taxon>Pseudoalteromonas</taxon>
    </lineage>
</organism>
<evidence type="ECO:0000313" key="2">
    <source>
        <dbReference type="EMBL" id="SFD69252.1"/>
    </source>
</evidence>
<dbReference type="OrthoDB" id="6284395at2"/>
<dbReference type="Proteomes" id="UP000198862">
    <property type="component" value="Unassembled WGS sequence"/>
</dbReference>
<feature type="signal peptide" evidence="1">
    <location>
        <begin position="1"/>
        <end position="22"/>
    </location>
</feature>
<evidence type="ECO:0000256" key="1">
    <source>
        <dbReference type="SAM" id="SignalP"/>
    </source>
</evidence>
<proteinExistence type="predicted"/>
<name>A0A1I1UEH6_9GAMM</name>
<evidence type="ECO:0000313" key="3">
    <source>
        <dbReference type="Proteomes" id="UP000198862"/>
    </source>
</evidence>
<sequence>MFFKTLLPSGFLFLCASFNISAEPDVLFDAEKQCKARETMTGMRYTPPCSISDIEVELGSSDSILDIYMKKFPLNNEIAYQFNCQSLRPFSLKYKVMNDDDVLHTGRFSPKFRYSEDDGMSKLQLSNLLPESKLKLTSAEGLSGFQALKPGCKLTLEVIDNIDAEILNLVTISLGNIENITDALTGTSSYSSLMHEMNNSMVFLTTIEQFVAFSDNKILIETLAQAKLVLEDNDENEVVIRNQVKDLKLETIKKLESIQTYLTDNMARFEQSSYITEEEVKIYQDTLNFINAL</sequence>
<accession>A0A1I1UEH6</accession>
<dbReference type="RefSeq" id="WP_091991646.1">
    <property type="nucleotide sequence ID" value="NZ_FOLO01000087.1"/>
</dbReference>
<gene>
    <name evidence="2" type="ORF">SAMN02745724_05213</name>
</gene>
<keyword evidence="1" id="KW-0732">Signal</keyword>